<dbReference type="InterPro" id="IPR016181">
    <property type="entry name" value="Acyl_CoA_acyltransferase"/>
</dbReference>
<name>D1C1L1_SPHTD</name>
<keyword evidence="2" id="KW-1185">Reference proteome</keyword>
<dbReference type="KEGG" id="sti:Sthe_0691"/>
<evidence type="ECO:0008006" key="4">
    <source>
        <dbReference type="Google" id="ProtNLM"/>
    </source>
</evidence>
<dbReference type="SUPFAM" id="SSF55729">
    <property type="entry name" value="Acyl-CoA N-acyltransferases (Nat)"/>
    <property type="match status" value="1"/>
</dbReference>
<keyword evidence="3" id="KW-0002">3D-structure</keyword>
<dbReference type="Gene3D" id="3.40.630.30">
    <property type="match status" value="1"/>
</dbReference>
<reference evidence="1 2" key="2">
    <citation type="journal article" date="2010" name="Stand. Genomic Sci.">
        <title>Complete genome sequence of Desulfohalobium retbaense type strain (HR(100)).</title>
        <authorList>
            <person name="Spring S."/>
            <person name="Nolan M."/>
            <person name="Lapidus A."/>
            <person name="Glavina Del Rio T."/>
            <person name="Copeland A."/>
            <person name="Tice H."/>
            <person name="Cheng J.F."/>
            <person name="Lucas S."/>
            <person name="Land M."/>
            <person name="Chen F."/>
            <person name="Bruce D."/>
            <person name="Goodwin L."/>
            <person name="Pitluck S."/>
            <person name="Ivanova N."/>
            <person name="Mavromatis K."/>
            <person name="Mikhailova N."/>
            <person name="Pati A."/>
            <person name="Chen A."/>
            <person name="Palaniappan K."/>
            <person name="Hauser L."/>
            <person name="Chang Y.J."/>
            <person name="Jeffries C.D."/>
            <person name="Munk C."/>
            <person name="Kiss H."/>
            <person name="Chain P."/>
            <person name="Han C."/>
            <person name="Brettin T."/>
            <person name="Detter J.C."/>
            <person name="Schuler E."/>
            <person name="Goker M."/>
            <person name="Rohde M."/>
            <person name="Bristow J."/>
            <person name="Eisen J.A."/>
            <person name="Markowitz V."/>
            <person name="Hugenholtz P."/>
            <person name="Kyrpides N.C."/>
            <person name="Klenk H.P."/>
        </authorList>
    </citation>
    <scope>NUCLEOTIDE SEQUENCE [LARGE SCALE GENOMIC DNA]</scope>
    <source>
        <strain evidence="2">ATCC 49802 / DSM 20745 / S 6022</strain>
    </source>
</reference>
<proteinExistence type="evidence at protein level"/>
<dbReference type="RefSeq" id="WP_012871175.1">
    <property type="nucleotide sequence ID" value="NC_013523.1"/>
</dbReference>
<evidence type="ECO:0000313" key="2">
    <source>
        <dbReference type="Proteomes" id="UP000002027"/>
    </source>
</evidence>
<reference evidence="3" key="3">
    <citation type="submission" date="2011-06" db="PDB data bank">
        <title>Crystal structure of putative acetyltransferase from Sphaerobacter thermophilus DSM 20745.</title>
        <authorList>
            <person name="Chang C."/>
            <person name="Li H."/>
            <person name="Clancy S."/>
            <person name="Joachimiak A."/>
        </authorList>
    </citation>
    <scope>X-RAY CRYSTALLOGRAPHY (2.21 ANGSTROMS)</scope>
</reference>
<dbReference type="Proteomes" id="UP000002027">
    <property type="component" value="Chromosome 1"/>
</dbReference>
<dbReference type="InParanoid" id="D1C1L1"/>
<dbReference type="STRING" id="479434.Sthe_0691"/>
<dbReference type="EMBL" id="CP001823">
    <property type="protein sequence ID" value="ACZ38128.1"/>
    <property type="molecule type" value="Genomic_DNA"/>
</dbReference>
<evidence type="ECO:0007829" key="3">
    <source>
        <dbReference type="PDB" id="3SHP"/>
    </source>
</evidence>
<dbReference type="HOGENOM" id="CLU_1546630_0_0_0"/>
<organism evidence="1 2">
    <name type="scientific">Sphaerobacter thermophilus (strain ATCC 49802 / DSM 20745 / KCCM 41009 / NCIMB 13125 / S 6022)</name>
    <dbReference type="NCBI Taxonomy" id="479434"/>
    <lineage>
        <taxon>Bacteria</taxon>
        <taxon>Pseudomonadati</taxon>
        <taxon>Thermomicrobiota</taxon>
        <taxon>Thermomicrobia</taxon>
        <taxon>Sphaerobacterales</taxon>
        <taxon>Sphaerobacterineae</taxon>
        <taxon>Sphaerobacteraceae</taxon>
        <taxon>Sphaerobacter</taxon>
    </lineage>
</organism>
<sequence>MQAVYLTGPTVYLRAMVEDDKHHAAAWFDSRFPVNAARAEAFLKEKLQGDPWDARWHLLAIVRRSDEAVVGSCRIEFGKQTASLRFHMAPWLDDADVLRAEALELVVPWLRDEHELLVITVEIAADEQRTLAAAEAAGLKAAVRMREAIARAGHRVDLLIYQAVDPKVEADHA</sequence>
<dbReference type="AlphaFoldDB" id="D1C1L1"/>
<accession>D1C1L1</accession>
<evidence type="ECO:0000313" key="1">
    <source>
        <dbReference type="EMBL" id="ACZ38128.1"/>
    </source>
</evidence>
<dbReference type="EvolutionaryTrace" id="D1C1L1"/>
<reference evidence="2" key="1">
    <citation type="submission" date="2009-11" db="EMBL/GenBank/DDBJ databases">
        <title>The complete chromosome 1 of Sphaerobacter thermophilus DSM 20745.</title>
        <authorList>
            <person name="Lucas S."/>
            <person name="Copeland A."/>
            <person name="Lapidus A."/>
            <person name="Glavina del Rio T."/>
            <person name="Dalin E."/>
            <person name="Tice H."/>
            <person name="Bruce D."/>
            <person name="Goodwin L."/>
            <person name="Pitluck S."/>
            <person name="Kyrpides N."/>
            <person name="Mavromatis K."/>
            <person name="Ivanova N."/>
            <person name="Mikhailova N."/>
            <person name="LaButti K.M."/>
            <person name="Clum A."/>
            <person name="Sun H.I."/>
            <person name="Brettin T."/>
            <person name="Detter J.C."/>
            <person name="Han C."/>
            <person name="Larimer F."/>
            <person name="Land M."/>
            <person name="Hauser L."/>
            <person name="Markowitz V."/>
            <person name="Cheng J.F."/>
            <person name="Hugenholtz P."/>
            <person name="Woyke T."/>
            <person name="Wu D."/>
            <person name="Steenblock K."/>
            <person name="Schneider S."/>
            <person name="Pukall R."/>
            <person name="Goeker M."/>
            <person name="Klenk H.P."/>
            <person name="Eisen J.A."/>
        </authorList>
    </citation>
    <scope>NUCLEOTIDE SEQUENCE [LARGE SCALE GENOMIC DNA]</scope>
    <source>
        <strain evidence="2">ATCC 49802 / DSM 20745 / S 6022</strain>
    </source>
</reference>
<gene>
    <name evidence="1" type="ordered locus">Sthe_0691</name>
</gene>
<dbReference type="PDB" id="3SHP">
    <property type="method" value="X-ray"/>
    <property type="resolution" value="2.21 A"/>
    <property type="chains" value="A/B=1-173"/>
</dbReference>
<protein>
    <recommendedName>
        <fullName evidence="4">N-acetyltransferase domain-containing protein</fullName>
    </recommendedName>
</protein>
<dbReference type="SMR" id="D1C1L1"/>
<dbReference type="PDBsum" id="3SHP"/>